<feature type="domain" description="T6SS Phospholipase effector Tle1-like catalytic" evidence="1">
    <location>
        <begin position="170"/>
        <end position="265"/>
    </location>
</feature>
<dbReference type="PANTHER" id="PTHR33840">
    <property type="match status" value="1"/>
</dbReference>
<reference evidence="3" key="3">
    <citation type="submission" date="2021-06" db="EMBL/GenBank/DDBJ databases">
        <title>Updating the genus Pseudomonas: Description of 43 new species and partition of the Pseudomonas putida group.</title>
        <authorList>
            <person name="Girard L."/>
            <person name="Lood C."/>
            <person name="Vandamme P."/>
            <person name="Rokni-Zadeh H."/>
            <person name="Van Noort V."/>
            <person name="Hofte M."/>
            <person name="Lavigne R."/>
            <person name="De Mot R."/>
        </authorList>
    </citation>
    <scope>NUCLEOTIDE SEQUENCE</scope>
    <source>
        <strain evidence="3">SWRI10</strain>
    </source>
</reference>
<dbReference type="Pfam" id="PF09994">
    <property type="entry name" value="T6SS_Tle1-like_cat"/>
    <property type="match status" value="1"/>
</dbReference>
<comment type="caution">
    <text evidence="2">The sequence shown here is derived from an EMBL/GenBank/DDBJ whole genome shotgun (WGS) entry which is preliminary data.</text>
</comment>
<accession>A0A923JYN3</accession>
<dbReference type="InterPro" id="IPR018712">
    <property type="entry name" value="Tle1-like_cat"/>
</dbReference>
<dbReference type="Proteomes" id="UP000599879">
    <property type="component" value="Unassembled WGS sequence"/>
</dbReference>
<dbReference type="PANTHER" id="PTHR33840:SF1">
    <property type="entry name" value="TLE1 PHOSPHOLIPASE DOMAIN-CONTAINING PROTEIN"/>
    <property type="match status" value="1"/>
</dbReference>
<gene>
    <name evidence="3" type="ORF">HU737_014310</name>
    <name evidence="2" type="ORF">HU737_23160</name>
</gene>
<reference evidence="2" key="2">
    <citation type="submission" date="2020-07" db="EMBL/GenBank/DDBJ databases">
        <authorList>
            <person name="Lood C."/>
            <person name="Girard L."/>
        </authorList>
    </citation>
    <scope>NUCLEOTIDE SEQUENCE</scope>
    <source>
        <strain evidence="2">SWRI10</strain>
    </source>
</reference>
<organism evidence="2">
    <name type="scientific">Pseudomonas urmiensis</name>
    <dbReference type="NCBI Taxonomy" id="2745493"/>
    <lineage>
        <taxon>Bacteria</taxon>
        <taxon>Pseudomonadati</taxon>
        <taxon>Pseudomonadota</taxon>
        <taxon>Gammaproteobacteria</taxon>
        <taxon>Pseudomonadales</taxon>
        <taxon>Pseudomonadaceae</taxon>
        <taxon>Pseudomonas</taxon>
    </lineage>
</organism>
<evidence type="ECO:0000313" key="2">
    <source>
        <dbReference type="EMBL" id="MBC3443603.1"/>
    </source>
</evidence>
<dbReference type="EMBL" id="JABWRE010000026">
    <property type="protein sequence ID" value="MBC3443603.1"/>
    <property type="molecule type" value="Genomic_DNA"/>
</dbReference>
<dbReference type="AlphaFoldDB" id="A0A923JYN3"/>
<reference evidence="2" key="1">
    <citation type="journal article" date="2020" name="Microorganisms">
        <title>Reliable Identification of Environmental Pseudomonas Isolates Using the rpoD Gene.</title>
        <authorList>
            <consortium name="The Broad Institute Genome Sequencing Platform"/>
            <person name="Girard L."/>
            <person name="Lood C."/>
            <person name="Rokni-Zadeh H."/>
            <person name="van Noort V."/>
            <person name="Lavigne R."/>
            <person name="De Mot R."/>
        </authorList>
    </citation>
    <scope>NUCLEOTIDE SEQUENCE</scope>
    <source>
        <strain evidence="2">SWRI10</strain>
    </source>
</reference>
<name>A0A923JYN3_9PSED</name>
<proteinExistence type="predicted"/>
<evidence type="ECO:0000313" key="3">
    <source>
        <dbReference type="EMBL" id="MBV4537157.1"/>
    </source>
</evidence>
<dbReference type="RefSeq" id="WP_186557274.1">
    <property type="nucleotide sequence ID" value="NZ_JABWRE020000001.1"/>
</dbReference>
<dbReference type="EMBL" id="JABWRE020000001">
    <property type="protein sequence ID" value="MBV4537157.1"/>
    <property type="molecule type" value="Genomic_DNA"/>
</dbReference>
<evidence type="ECO:0000259" key="1">
    <source>
        <dbReference type="Pfam" id="PF09994"/>
    </source>
</evidence>
<sequence length="447" mass="49092">MADHHAAAFPRHPTPLRLGVFFDGTGNNFCNSLRADDNPAAADTRQGSYANAPSNVALLHQLYPTGCAELPDGALRHCFKLYVEGIGTTRGAQDSLYHQLTGRGSTGVKARVAQAVRAIVEQLLGWRQAYPGGRTVKLEFDLFGFSRGAAAARHLVNDLRLGEKSQLAQALASLALRCEITIEFVGLFDTVAAIVAPLKGNFSPANGRYSGLRLGLEPGVAKQVVQLVAGDERRYNYPLVRTEHDIVLPGVHSDIGGGYPERSVERVLLSKPQSNRLPLRTPVTQSRAYALAQAQLQCEYSDSPAPRPTVITWEIPAGGGRRELPEKQVYAALQREREVCGHLSRIYLRIMHALAVRSGVPFAELDETRQAWRLPQALHEISRKLHDFALGRTAQPGLTEEQQQLLQGRYIHASAHWNPLKGLRNSILDLTYIDRPAEGGRAVHANR</sequence>
<protein>
    <submittedName>
        <fullName evidence="2">DUF2235 domain-containing protein</fullName>
    </submittedName>
</protein>